<comment type="caution">
    <text evidence="1">The sequence shown here is derived from an EMBL/GenBank/DDBJ whole genome shotgun (WGS) entry which is preliminary data.</text>
</comment>
<accession>A0A2S5KRX3</accession>
<name>A0A2S5KRX3_9PROT</name>
<dbReference type="AlphaFoldDB" id="A0A2S5KRX3"/>
<dbReference type="Proteomes" id="UP000238196">
    <property type="component" value="Unassembled WGS sequence"/>
</dbReference>
<evidence type="ECO:0000313" key="1">
    <source>
        <dbReference type="EMBL" id="PPC77463.1"/>
    </source>
</evidence>
<reference evidence="1 2" key="1">
    <citation type="submission" date="2018-02" db="EMBL/GenBank/DDBJ databases">
        <title>novel marine gammaproteobacteria from coastal saline agro ecosystem.</title>
        <authorList>
            <person name="Krishnan R."/>
            <person name="Ramesh Kumar N."/>
        </authorList>
    </citation>
    <scope>NUCLEOTIDE SEQUENCE [LARGE SCALE GENOMIC DNA]</scope>
    <source>
        <strain evidence="1 2">228</strain>
    </source>
</reference>
<organism evidence="1 2">
    <name type="scientific">Proteobacteria bacterium 228</name>
    <dbReference type="NCBI Taxonomy" id="2083153"/>
    <lineage>
        <taxon>Bacteria</taxon>
        <taxon>Pseudomonadati</taxon>
        <taxon>Pseudomonadota</taxon>
    </lineage>
</organism>
<proteinExistence type="predicted"/>
<gene>
    <name evidence="1" type="ORF">C4K68_10240</name>
</gene>
<evidence type="ECO:0000313" key="2">
    <source>
        <dbReference type="Proteomes" id="UP000238196"/>
    </source>
</evidence>
<sequence length="62" mass="6847">MHIAVHEHGHKGYVHAAMQRRRHHEAAPASITSVAPPIAANIPHFLATLLTLSARRRDLNQA</sequence>
<dbReference type="EMBL" id="PRLP01000033">
    <property type="protein sequence ID" value="PPC77463.1"/>
    <property type="molecule type" value="Genomic_DNA"/>
</dbReference>
<protein>
    <submittedName>
        <fullName evidence="1">Uncharacterized protein</fullName>
    </submittedName>
</protein>